<dbReference type="OrthoDB" id="1741717at2759"/>
<evidence type="ECO:0000313" key="5">
    <source>
        <dbReference type="EMBL" id="TFK40120.1"/>
    </source>
</evidence>
<name>A0A5C3M4D6_9AGAR</name>
<dbReference type="PROSITE" id="PS51037">
    <property type="entry name" value="YEATS"/>
    <property type="match status" value="1"/>
</dbReference>
<dbReference type="InterPro" id="IPR055127">
    <property type="entry name" value="YEATS2_3HBD"/>
</dbReference>
<protein>
    <recommendedName>
        <fullName evidence="4">YEATS domain-containing protein</fullName>
    </recommendedName>
</protein>
<reference evidence="5 6" key="1">
    <citation type="journal article" date="2019" name="Nat. Ecol. Evol.">
        <title>Megaphylogeny resolves global patterns of mushroom evolution.</title>
        <authorList>
            <person name="Varga T."/>
            <person name="Krizsan K."/>
            <person name="Foldi C."/>
            <person name="Dima B."/>
            <person name="Sanchez-Garcia M."/>
            <person name="Sanchez-Ramirez S."/>
            <person name="Szollosi G.J."/>
            <person name="Szarkandi J.G."/>
            <person name="Papp V."/>
            <person name="Albert L."/>
            <person name="Andreopoulos W."/>
            <person name="Angelini C."/>
            <person name="Antonin V."/>
            <person name="Barry K.W."/>
            <person name="Bougher N.L."/>
            <person name="Buchanan P."/>
            <person name="Buyck B."/>
            <person name="Bense V."/>
            <person name="Catcheside P."/>
            <person name="Chovatia M."/>
            <person name="Cooper J."/>
            <person name="Damon W."/>
            <person name="Desjardin D."/>
            <person name="Finy P."/>
            <person name="Geml J."/>
            <person name="Haridas S."/>
            <person name="Hughes K."/>
            <person name="Justo A."/>
            <person name="Karasinski D."/>
            <person name="Kautmanova I."/>
            <person name="Kiss B."/>
            <person name="Kocsube S."/>
            <person name="Kotiranta H."/>
            <person name="LaButti K.M."/>
            <person name="Lechner B.E."/>
            <person name="Liimatainen K."/>
            <person name="Lipzen A."/>
            <person name="Lukacs Z."/>
            <person name="Mihaltcheva S."/>
            <person name="Morgado L.N."/>
            <person name="Niskanen T."/>
            <person name="Noordeloos M.E."/>
            <person name="Ohm R.A."/>
            <person name="Ortiz-Santana B."/>
            <person name="Ovrebo C."/>
            <person name="Racz N."/>
            <person name="Riley R."/>
            <person name="Savchenko A."/>
            <person name="Shiryaev A."/>
            <person name="Soop K."/>
            <person name="Spirin V."/>
            <person name="Szebenyi C."/>
            <person name="Tomsovsky M."/>
            <person name="Tulloss R.E."/>
            <person name="Uehling J."/>
            <person name="Grigoriev I.V."/>
            <person name="Vagvolgyi C."/>
            <person name="Papp T."/>
            <person name="Martin F.M."/>
            <person name="Miettinen O."/>
            <person name="Hibbett D.S."/>
            <person name="Nagy L.G."/>
        </authorList>
    </citation>
    <scope>NUCLEOTIDE SEQUENCE [LARGE SCALE GENOMIC DNA]</scope>
    <source>
        <strain evidence="5 6">CBS 166.37</strain>
    </source>
</reference>
<accession>A0A5C3M4D6</accession>
<keyword evidence="1 2" id="KW-0539">Nucleus</keyword>
<gene>
    <name evidence="5" type="ORF">BDQ12DRAFT_484277</name>
</gene>
<dbReference type="EMBL" id="ML213597">
    <property type="protein sequence ID" value="TFK40120.1"/>
    <property type="molecule type" value="Genomic_DNA"/>
</dbReference>
<dbReference type="Gene3D" id="2.60.40.1970">
    <property type="entry name" value="YEATS domain"/>
    <property type="match status" value="1"/>
</dbReference>
<evidence type="ECO:0000256" key="2">
    <source>
        <dbReference type="PROSITE-ProRule" id="PRU00376"/>
    </source>
</evidence>
<dbReference type="Pfam" id="PF22951">
    <property type="entry name" value="3HBD"/>
    <property type="match status" value="1"/>
</dbReference>
<dbReference type="Proteomes" id="UP000308652">
    <property type="component" value="Unassembled WGS sequence"/>
</dbReference>
<dbReference type="InterPro" id="IPR055129">
    <property type="entry name" value="YEATS_dom"/>
</dbReference>
<dbReference type="AlphaFoldDB" id="A0A5C3M4D6"/>
<comment type="subcellular location">
    <subcellularLocation>
        <location evidence="2">Nucleus</location>
    </subcellularLocation>
</comment>
<proteinExistence type="predicted"/>
<evidence type="ECO:0000313" key="6">
    <source>
        <dbReference type="Proteomes" id="UP000308652"/>
    </source>
</evidence>
<feature type="domain" description="YEATS" evidence="4">
    <location>
        <begin position="369"/>
        <end position="567"/>
    </location>
</feature>
<evidence type="ECO:0000256" key="1">
    <source>
        <dbReference type="ARBA" id="ARBA00023242"/>
    </source>
</evidence>
<feature type="region of interest" description="Disordered" evidence="3">
    <location>
        <begin position="94"/>
        <end position="113"/>
    </location>
</feature>
<keyword evidence="6" id="KW-1185">Reference proteome</keyword>
<organism evidence="5 6">
    <name type="scientific">Crucibulum laeve</name>
    <dbReference type="NCBI Taxonomy" id="68775"/>
    <lineage>
        <taxon>Eukaryota</taxon>
        <taxon>Fungi</taxon>
        <taxon>Dikarya</taxon>
        <taxon>Basidiomycota</taxon>
        <taxon>Agaricomycotina</taxon>
        <taxon>Agaricomycetes</taxon>
        <taxon>Agaricomycetidae</taxon>
        <taxon>Agaricales</taxon>
        <taxon>Agaricineae</taxon>
        <taxon>Nidulariaceae</taxon>
        <taxon>Crucibulum</taxon>
    </lineage>
</organism>
<dbReference type="STRING" id="68775.A0A5C3M4D6"/>
<evidence type="ECO:0000259" key="4">
    <source>
        <dbReference type="PROSITE" id="PS51037"/>
    </source>
</evidence>
<sequence>MSSRKKRKVTHITNDAQACATDIAADLDVEISIRRRLADTLESRITWALILQESLQNGSTVSPASSFRHAAFDAIEAIEAPLDIIFSREIPAPPNNQLLHTRPPPKPKTLPNRNPKQNFLYIKSNSLGFSLVSGGKEGQIYLLRCPTCARTSFTSIQGLLNHARIAHGLEWGTHDECVRTCAVIEPDLDLDSGIEVGFSGGILPGLKSLFQMAVGSHKRDVSGGIENIRSEVGVDEDRHLVTHMLGVHEDTPALAPFLGKQTVRRGIKVWNEDEVVDFDGGIERGHPGSDQQGGSKSMLWRMPFKHRNAASLETDTASTLSSKAVIPAAGTSTHMGDTVTEKSIETNPLSPTPLVSIFVSASSVGMPSSRSRFYFATRIIISDRSFWIPPGAMREIPSDHTHKWMISVESPAYAQNITSILNSLTVTCPVGSSAAIPIPSTTEPPFLIMGTAKEPFLARIELLFNGISAGEDGKEDVQKIMAEHWVDLDPLKSSHVTFGEQQIVDIDLNKRTIIKPIRTDYTPVSSRVFWDLPSTGLQSKPSITPAPKIEKTVKPPLPQDYSQLLSSLLPKFPMTLEDLKGSKASIPQVPYVLASSLSHFKSMVQGRRKAIEWGRAKALRDAYDRVISSSPPQDDFIPLSTADVYAWLTENGHFPRLAPSLALPATDRPTRVKKEADIGQHEYDLPREKSCRFCGLDTNTHVVVRAVKQEAVDPNSIKTEKLKPEMEDTKPYMPNLSHSCPIVPQELQLTRFPIVDVKEWLRTPRGPAAYSNGSIPRFSAGDLVSFMDPRFILAVRDTVRALKLATFESLSTSVPNLDSRTLQYPLDLLGKDASEVDSSLAPHALLALLTKQFVRVLVGSGIEVAKRDKTIAAGYATTKSRKGTARNKALTATSLLTPTHIISGVYARGRGRTHAPNDVDISVLQCLSRAGIRAESELRPKRVVAEETEEGEEIILVKQEE</sequence>
<dbReference type="GO" id="GO:0005634">
    <property type="term" value="C:nucleus"/>
    <property type="evidence" value="ECO:0007669"/>
    <property type="project" value="UniProtKB-SubCell"/>
</dbReference>
<dbReference type="InterPro" id="IPR038704">
    <property type="entry name" value="YEAST_sf"/>
</dbReference>
<evidence type="ECO:0000256" key="3">
    <source>
        <dbReference type="SAM" id="MobiDB-lite"/>
    </source>
</evidence>